<dbReference type="EMBL" id="JAGINP010000018">
    <property type="protein sequence ID" value="MBP2294782.1"/>
    <property type="molecule type" value="Genomic_DNA"/>
</dbReference>
<comment type="caution">
    <text evidence="2">The sequence shown here is derived from an EMBL/GenBank/DDBJ whole genome shotgun (WGS) entry which is preliminary data.</text>
</comment>
<dbReference type="Proteomes" id="UP000781958">
    <property type="component" value="Unassembled WGS sequence"/>
</dbReference>
<name>A0ABS4SQD2_9PROT</name>
<feature type="compositionally biased region" description="Basic and acidic residues" evidence="1">
    <location>
        <begin position="1"/>
        <end position="10"/>
    </location>
</feature>
<gene>
    <name evidence="2" type="ORF">J2851_004578</name>
</gene>
<evidence type="ECO:0000256" key="1">
    <source>
        <dbReference type="SAM" id="MobiDB-lite"/>
    </source>
</evidence>
<protein>
    <submittedName>
        <fullName evidence="2">Uncharacterized protein</fullName>
    </submittedName>
</protein>
<feature type="region of interest" description="Disordered" evidence="1">
    <location>
        <begin position="1"/>
        <end position="94"/>
    </location>
</feature>
<evidence type="ECO:0000313" key="2">
    <source>
        <dbReference type="EMBL" id="MBP2294782.1"/>
    </source>
</evidence>
<accession>A0ABS4SQD2</accession>
<proteinExistence type="predicted"/>
<reference evidence="2 3" key="1">
    <citation type="submission" date="2021-03" db="EMBL/GenBank/DDBJ databases">
        <title>Genomic Encyclopedia of Type Strains, Phase III (KMG-III): the genomes of soil and plant-associated and newly described type strains.</title>
        <authorList>
            <person name="Whitman W."/>
        </authorList>
    </citation>
    <scope>NUCLEOTIDE SEQUENCE [LARGE SCALE GENOMIC DNA]</scope>
    <source>
        <strain evidence="2 3">IMMIB AFH-6</strain>
    </source>
</reference>
<organism evidence="2 3">
    <name type="scientific">Azospirillum rugosum</name>
    <dbReference type="NCBI Taxonomy" id="416170"/>
    <lineage>
        <taxon>Bacteria</taxon>
        <taxon>Pseudomonadati</taxon>
        <taxon>Pseudomonadota</taxon>
        <taxon>Alphaproteobacteria</taxon>
        <taxon>Rhodospirillales</taxon>
        <taxon>Azospirillaceae</taxon>
        <taxon>Azospirillum</taxon>
    </lineage>
</organism>
<sequence>MAESPPDRSKNPPTMAAQRLRDATDKGLTGDKVPAADPAASPLGTDDEAAGTRPPPEIATDMEVPKDQRTPSGHAKGADAFMTGDYRGRDKRNE</sequence>
<dbReference type="RefSeq" id="WP_209769084.1">
    <property type="nucleotide sequence ID" value="NZ_JAGINP010000018.1"/>
</dbReference>
<evidence type="ECO:0000313" key="3">
    <source>
        <dbReference type="Proteomes" id="UP000781958"/>
    </source>
</evidence>
<feature type="compositionally biased region" description="Basic and acidic residues" evidence="1">
    <location>
        <begin position="19"/>
        <end position="29"/>
    </location>
</feature>
<keyword evidence="3" id="KW-1185">Reference proteome</keyword>